<evidence type="ECO:0000313" key="2">
    <source>
        <dbReference type="EMBL" id="BBM99201.1"/>
    </source>
</evidence>
<keyword evidence="4" id="KW-1185">Reference proteome</keyword>
<dbReference type="AlphaFoldDB" id="A0A176W6K6"/>
<dbReference type="SUPFAM" id="SSF47072">
    <property type="entry name" value="Cysteine alpha-hairpin motif"/>
    <property type="match status" value="1"/>
</dbReference>
<reference evidence="3 4" key="1">
    <citation type="submission" date="2016-03" db="EMBL/GenBank/DDBJ databases">
        <title>Mechanisms controlling the formation of the plant cell surface in tip-growing cells are functionally conserved among land plants.</title>
        <authorList>
            <person name="Honkanen S."/>
            <person name="Jones V.A."/>
            <person name="Morieri G."/>
            <person name="Champion C."/>
            <person name="Hetherington A.J."/>
            <person name="Kelly S."/>
            <person name="Saint-Marcoux D."/>
            <person name="Proust H."/>
            <person name="Prescott H."/>
            <person name="Dolan L."/>
        </authorList>
    </citation>
    <scope>NUCLEOTIDE SEQUENCE [LARGE SCALE GENOMIC DNA]</scope>
    <source>
        <strain evidence="4">cv. Tak-1 and cv. Tak-2</strain>
        <tissue evidence="3">Whole gametophyte</tissue>
    </source>
</reference>
<evidence type="ECO:0000313" key="5">
    <source>
        <dbReference type="Proteomes" id="UP001162541"/>
    </source>
</evidence>
<dbReference type="PROSITE" id="PS51808">
    <property type="entry name" value="CHCH"/>
    <property type="match status" value="1"/>
</dbReference>
<dbReference type="EMBL" id="AP019866">
    <property type="protein sequence ID" value="BBM99202.1"/>
    <property type="molecule type" value="Genomic_DNA"/>
</dbReference>
<name>A0A176W6K6_MARPO</name>
<dbReference type="EMBL" id="AP019866">
    <property type="protein sequence ID" value="BBM99201.1"/>
    <property type="molecule type" value="Genomic_DNA"/>
</dbReference>
<dbReference type="Proteomes" id="UP001162541">
    <property type="component" value="Chromosome 1"/>
</dbReference>
<gene>
    <name evidence="3" type="ORF">AXG93_2490s1440</name>
    <name evidence="2" type="ORF">Mp_1g19560</name>
</gene>
<evidence type="ECO:0008006" key="6">
    <source>
        <dbReference type="Google" id="ProtNLM"/>
    </source>
</evidence>
<dbReference type="PANTHER" id="PTHR47587:SF2">
    <property type="entry name" value="OS05G0103500 PROTEIN"/>
    <property type="match status" value="1"/>
</dbReference>
<accession>A0A176W6K6</accession>
<evidence type="ECO:0000313" key="4">
    <source>
        <dbReference type="Proteomes" id="UP000077202"/>
    </source>
</evidence>
<sequence length="191" mass="21282">MSNPFALQVTPELMQRLTRDEKKPQRRRPAREKRESVSQLPSAQRIIKDDQDSQAITSATGGPARDPFLPSFLGPQAPFGGIFGSPIPPAADFKKELAPVYQAIEESEKIAQKLHKQGDHELEKVKEMARELKDKQYRAPSHTPPCSSERAACVDCYKENQKNPLLCAKLVQAFVGCSRHAQEEFVASVVS</sequence>
<feature type="region of interest" description="Disordered" evidence="1">
    <location>
        <begin position="1"/>
        <end position="70"/>
    </location>
</feature>
<protein>
    <recommendedName>
        <fullName evidence="6">CHCH domain-containing protein</fullName>
    </recommendedName>
</protein>
<organism evidence="3 4">
    <name type="scientific">Marchantia polymorpha subsp. ruderalis</name>
    <dbReference type="NCBI Taxonomy" id="1480154"/>
    <lineage>
        <taxon>Eukaryota</taxon>
        <taxon>Viridiplantae</taxon>
        <taxon>Streptophyta</taxon>
        <taxon>Embryophyta</taxon>
        <taxon>Marchantiophyta</taxon>
        <taxon>Marchantiopsida</taxon>
        <taxon>Marchantiidae</taxon>
        <taxon>Marchantiales</taxon>
        <taxon>Marchantiaceae</taxon>
        <taxon>Marchantia</taxon>
    </lineage>
</organism>
<reference evidence="5" key="3">
    <citation type="journal article" date="2020" name="Curr. Biol.">
        <title>Chromatin organization in early land plants reveals an ancestral association between H3K27me3, transposons, and constitutive heterochromatin.</title>
        <authorList>
            <person name="Montgomery S.A."/>
            <person name="Tanizawa Y."/>
            <person name="Galik B."/>
            <person name="Wang N."/>
            <person name="Ito T."/>
            <person name="Mochizuki T."/>
            <person name="Akimcheva S."/>
            <person name="Bowman J.L."/>
            <person name="Cognat V."/>
            <person name="Marechal-Drouard L."/>
            <person name="Ekker H."/>
            <person name="Hong S.F."/>
            <person name="Kohchi T."/>
            <person name="Lin S.S."/>
            <person name="Liu L.D."/>
            <person name="Nakamura Y."/>
            <person name="Valeeva L.R."/>
            <person name="Shakirov E.V."/>
            <person name="Shippen D.E."/>
            <person name="Wei W.L."/>
            <person name="Yagura M."/>
            <person name="Yamaoka S."/>
            <person name="Yamato K.T."/>
            <person name="Liu C."/>
            <person name="Berger F."/>
        </authorList>
    </citation>
    <scope>NUCLEOTIDE SEQUENCE [LARGE SCALE GENOMIC DNA]</scope>
    <source>
        <strain evidence="5">Tak-1</strain>
    </source>
</reference>
<reference evidence="2" key="2">
    <citation type="journal article" date="2019" name="Curr. Biol.">
        <title>Chromatin organization in early land plants reveals an ancestral association between H3K27me3, transposons, and constitutive heterochromatin.</title>
        <authorList>
            <person name="Montgomery S.A."/>
            <person name="Tanizawa Y."/>
            <person name="Galik B."/>
            <person name="Wang N."/>
            <person name="Ito T."/>
            <person name="Mochizuki T."/>
            <person name="Akimcheva S."/>
            <person name="Bowman J."/>
            <person name="Cognat V."/>
            <person name="Drouard L."/>
            <person name="Ekker H."/>
            <person name="Houng S."/>
            <person name="Kohchi T."/>
            <person name="Lin S."/>
            <person name="Liu L.D."/>
            <person name="Nakamura Y."/>
            <person name="Valeeva L.R."/>
            <person name="Shakirov E.V."/>
            <person name="Shippen D.E."/>
            <person name="Wei W."/>
            <person name="Yagura M."/>
            <person name="Yamaoka S."/>
            <person name="Yamato K.T."/>
            <person name="Liu C."/>
            <person name="Berger F."/>
        </authorList>
    </citation>
    <scope>NUCLEOTIDE SEQUENCE [LARGE SCALE GENOMIC DNA]</scope>
    <source>
        <strain evidence="2">Tak-1</strain>
    </source>
</reference>
<dbReference type="InterPro" id="IPR009069">
    <property type="entry name" value="Cys_alpha_HP_mot_SF"/>
</dbReference>
<evidence type="ECO:0000313" key="3">
    <source>
        <dbReference type="EMBL" id="OAE28353.1"/>
    </source>
</evidence>
<dbReference type="EMBL" id="AP019866">
    <property type="protein sequence ID" value="BBM99203.1"/>
    <property type="molecule type" value="Genomic_DNA"/>
</dbReference>
<evidence type="ECO:0000256" key="1">
    <source>
        <dbReference type="SAM" id="MobiDB-lite"/>
    </source>
</evidence>
<dbReference type="Proteomes" id="UP000077202">
    <property type="component" value="Unassembled WGS sequence"/>
</dbReference>
<proteinExistence type="predicted"/>
<dbReference type="EMBL" id="LVLJ01001741">
    <property type="protein sequence ID" value="OAE28353.1"/>
    <property type="molecule type" value="Genomic_DNA"/>
</dbReference>
<dbReference type="PANTHER" id="PTHR47587">
    <property type="entry name" value="OS05G0103500 PROTEIN"/>
    <property type="match status" value="1"/>
</dbReference>